<sequence>MNSTLIVPPDHVGFKARKLFDAIEGRIIDSTIAYIRPGGGGPEPAHTHPHDHIFIVMDGCAEIRVGDKRITVEKDDFLRVPGQVTHSVRNSSEAHLRMLGISVLPDD</sequence>
<protein>
    <submittedName>
        <fullName evidence="2">Cupin domain-containing protein</fullName>
    </submittedName>
</protein>
<proteinExistence type="predicted"/>
<name>A0A401FY74_9BACT</name>
<evidence type="ECO:0000313" key="3">
    <source>
        <dbReference type="Proteomes" id="UP000288096"/>
    </source>
</evidence>
<dbReference type="Pfam" id="PF07883">
    <property type="entry name" value="Cupin_2"/>
    <property type="match status" value="1"/>
</dbReference>
<accession>A0A401FY74</accession>
<dbReference type="SUPFAM" id="SSF51182">
    <property type="entry name" value="RmlC-like cupins"/>
    <property type="match status" value="1"/>
</dbReference>
<dbReference type="RefSeq" id="WP_124329126.1">
    <property type="nucleotide sequence ID" value="NZ_BEXT01000001.1"/>
</dbReference>
<dbReference type="AlphaFoldDB" id="A0A401FY74"/>
<organism evidence="2 3">
    <name type="scientific">Desulfonema ishimotonii</name>
    <dbReference type="NCBI Taxonomy" id="45657"/>
    <lineage>
        <taxon>Bacteria</taxon>
        <taxon>Pseudomonadati</taxon>
        <taxon>Thermodesulfobacteriota</taxon>
        <taxon>Desulfobacteria</taxon>
        <taxon>Desulfobacterales</taxon>
        <taxon>Desulfococcaceae</taxon>
        <taxon>Desulfonema</taxon>
    </lineage>
</organism>
<dbReference type="InterPro" id="IPR014710">
    <property type="entry name" value="RmlC-like_jellyroll"/>
</dbReference>
<dbReference type="OrthoDB" id="9090296at2"/>
<gene>
    <name evidence="2" type="ORF">DENIS_2856</name>
</gene>
<feature type="domain" description="Cupin type-2" evidence="1">
    <location>
        <begin position="37"/>
        <end position="99"/>
    </location>
</feature>
<dbReference type="Gene3D" id="2.60.120.10">
    <property type="entry name" value="Jelly Rolls"/>
    <property type="match status" value="1"/>
</dbReference>
<reference evidence="3" key="1">
    <citation type="submission" date="2017-11" db="EMBL/GenBank/DDBJ databases">
        <authorList>
            <person name="Watanabe M."/>
            <person name="Kojima H."/>
        </authorList>
    </citation>
    <scope>NUCLEOTIDE SEQUENCE [LARGE SCALE GENOMIC DNA]</scope>
    <source>
        <strain evidence="3">Tokyo 01</strain>
    </source>
</reference>
<dbReference type="InterPro" id="IPR013096">
    <property type="entry name" value="Cupin_2"/>
</dbReference>
<evidence type="ECO:0000259" key="1">
    <source>
        <dbReference type="Pfam" id="PF07883"/>
    </source>
</evidence>
<dbReference type="InterPro" id="IPR011051">
    <property type="entry name" value="RmlC_Cupin_sf"/>
</dbReference>
<keyword evidence="3" id="KW-1185">Reference proteome</keyword>
<dbReference type="EMBL" id="BEXT01000001">
    <property type="protein sequence ID" value="GBC61894.1"/>
    <property type="molecule type" value="Genomic_DNA"/>
</dbReference>
<comment type="caution">
    <text evidence="2">The sequence shown here is derived from an EMBL/GenBank/DDBJ whole genome shotgun (WGS) entry which is preliminary data.</text>
</comment>
<evidence type="ECO:0000313" key="2">
    <source>
        <dbReference type="EMBL" id="GBC61894.1"/>
    </source>
</evidence>
<reference evidence="3" key="2">
    <citation type="submission" date="2019-01" db="EMBL/GenBank/DDBJ databases">
        <title>Genome sequence of Desulfonema ishimotonii strain Tokyo 01.</title>
        <authorList>
            <person name="Fukui M."/>
        </authorList>
    </citation>
    <scope>NUCLEOTIDE SEQUENCE [LARGE SCALE GENOMIC DNA]</scope>
    <source>
        <strain evidence="3">Tokyo 01</strain>
    </source>
</reference>
<dbReference type="Proteomes" id="UP000288096">
    <property type="component" value="Unassembled WGS sequence"/>
</dbReference>